<keyword evidence="3" id="KW-1185">Reference proteome</keyword>
<reference evidence="3" key="1">
    <citation type="submission" date="2014-10" db="EMBL/GenBank/DDBJ databases">
        <authorList>
            <person name="King R."/>
        </authorList>
    </citation>
    <scope>NUCLEOTIDE SEQUENCE [LARGE SCALE GENOMIC DNA]</scope>
    <source>
        <strain evidence="3">A3/5</strain>
    </source>
</reference>
<feature type="region of interest" description="Disordered" evidence="1">
    <location>
        <begin position="1"/>
        <end position="25"/>
    </location>
</feature>
<name>A0A2L2TYD3_9HYPO</name>
<evidence type="ECO:0000256" key="1">
    <source>
        <dbReference type="SAM" id="MobiDB-lite"/>
    </source>
</evidence>
<sequence length="75" mass="8265">MHSFSGVRQCNADTESRPKTSRPCRANSSLLPFLGDLPTSFHLPSGHRISSCLSRSDFVPPPSCIAIDIDIPRHF</sequence>
<organism evidence="2 3">
    <name type="scientific">Fusarium venenatum</name>
    <dbReference type="NCBI Taxonomy" id="56646"/>
    <lineage>
        <taxon>Eukaryota</taxon>
        <taxon>Fungi</taxon>
        <taxon>Dikarya</taxon>
        <taxon>Ascomycota</taxon>
        <taxon>Pezizomycotina</taxon>
        <taxon>Sordariomycetes</taxon>
        <taxon>Hypocreomycetidae</taxon>
        <taxon>Hypocreales</taxon>
        <taxon>Nectriaceae</taxon>
        <taxon>Fusarium</taxon>
    </lineage>
</organism>
<dbReference type="Proteomes" id="UP000245910">
    <property type="component" value="Chromosome III"/>
</dbReference>
<dbReference type="EMBL" id="LN649231">
    <property type="protein sequence ID" value="CEI69906.1"/>
    <property type="molecule type" value="Genomic_DNA"/>
</dbReference>
<evidence type="ECO:0000313" key="3">
    <source>
        <dbReference type="Proteomes" id="UP000245910"/>
    </source>
</evidence>
<feature type="compositionally biased region" description="Polar residues" evidence="1">
    <location>
        <begin position="1"/>
        <end position="13"/>
    </location>
</feature>
<evidence type="ECO:0000313" key="2">
    <source>
        <dbReference type="EMBL" id="CEI69906.1"/>
    </source>
</evidence>
<dbReference type="AlphaFoldDB" id="A0A2L2TYD3"/>
<accession>A0A2L2TYD3</accession>
<proteinExistence type="predicted"/>
<protein>
    <submittedName>
        <fullName evidence="2">Uncharacterized protein</fullName>
    </submittedName>
</protein>